<dbReference type="GO" id="GO:0016682">
    <property type="term" value="F:oxidoreductase activity, acting on diphenols and related substances as donors, oxygen as acceptor"/>
    <property type="evidence" value="ECO:0007669"/>
    <property type="project" value="TreeGrafter"/>
</dbReference>
<evidence type="ECO:0000256" key="2">
    <source>
        <dbReference type="ARBA" id="ARBA00007543"/>
    </source>
</evidence>
<keyword evidence="6 7" id="KW-0472">Membrane</keyword>
<name>A0A953LFW3_SYMTR</name>
<evidence type="ECO:0000256" key="5">
    <source>
        <dbReference type="ARBA" id="ARBA00022989"/>
    </source>
</evidence>
<evidence type="ECO:0000256" key="1">
    <source>
        <dbReference type="ARBA" id="ARBA00004651"/>
    </source>
</evidence>
<evidence type="ECO:0000313" key="9">
    <source>
        <dbReference type="Proteomes" id="UP000732377"/>
    </source>
</evidence>
<dbReference type="PANTHER" id="PTHR43141">
    <property type="entry name" value="CYTOCHROME BD2 SUBUNIT II"/>
    <property type="match status" value="1"/>
</dbReference>
<feature type="transmembrane region" description="Helical" evidence="7">
    <location>
        <begin position="317"/>
        <end position="337"/>
    </location>
</feature>
<evidence type="ECO:0000256" key="6">
    <source>
        <dbReference type="ARBA" id="ARBA00023136"/>
    </source>
</evidence>
<evidence type="ECO:0000256" key="7">
    <source>
        <dbReference type="SAM" id="Phobius"/>
    </source>
</evidence>
<comment type="caution">
    <text evidence="8">The sequence shown here is derived from an EMBL/GenBank/DDBJ whole genome shotgun (WGS) entry which is preliminary data.</text>
</comment>
<proteinExistence type="inferred from homology"/>
<feature type="transmembrane region" description="Helical" evidence="7">
    <location>
        <begin position="179"/>
        <end position="203"/>
    </location>
</feature>
<accession>A0A953LFW3</accession>
<keyword evidence="3" id="KW-1003">Cell membrane</keyword>
<feature type="transmembrane region" description="Helical" evidence="7">
    <location>
        <begin position="93"/>
        <end position="114"/>
    </location>
</feature>
<dbReference type="GO" id="GO:0005886">
    <property type="term" value="C:plasma membrane"/>
    <property type="evidence" value="ECO:0007669"/>
    <property type="project" value="UniProtKB-SubCell"/>
</dbReference>
<feature type="transmembrane region" description="Helical" evidence="7">
    <location>
        <begin position="135"/>
        <end position="159"/>
    </location>
</feature>
<dbReference type="AlphaFoldDB" id="A0A953LFW3"/>
<feature type="transmembrane region" description="Helical" evidence="7">
    <location>
        <begin position="249"/>
        <end position="268"/>
    </location>
</feature>
<feature type="transmembrane region" description="Helical" evidence="7">
    <location>
        <begin position="215"/>
        <end position="237"/>
    </location>
</feature>
<gene>
    <name evidence="8" type="ORF">CWE10_00260</name>
</gene>
<reference evidence="8" key="1">
    <citation type="submission" date="2017-11" db="EMBL/GenBank/DDBJ databases">
        <title>Three new genomes from thermophilic consortium.</title>
        <authorList>
            <person name="Quaggio R."/>
            <person name="Amgarten D."/>
            <person name="Setubal J.C."/>
        </authorList>
    </citation>
    <scope>NUCLEOTIDE SEQUENCE</scope>
    <source>
        <strain evidence="8">ZCTH01-B2</strain>
    </source>
</reference>
<feature type="transmembrane region" description="Helical" evidence="7">
    <location>
        <begin position="20"/>
        <end position="48"/>
    </location>
</feature>
<dbReference type="GO" id="GO:0070069">
    <property type="term" value="C:cytochrome complex"/>
    <property type="evidence" value="ECO:0007669"/>
    <property type="project" value="TreeGrafter"/>
</dbReference>
<dbReference type="GO" id="GO:0009055">
    <property type="term" value="F:electron transfer activity"/>
    <property type="evidence" value="ECO:0007669"/>
    <property type="project" value="TreeGrafter"/>
</dbReference>
<feature type="transmembrane region" description="Helical" evidence="7">
    <location>
        <begin position="69"/>
        <end position="87"/>
    </location>
</feature>
<dbReference type="GO" id="GO:0019646">
    <property type="term" value="P:aerobic electron transport chain"/>
    <property type="evidence" value="ECO:0007669"/>
    <property type="project" value="TreeGrafter"/>
</dbReference>
<dbReference type="Proteomes" id="UP000732377">
    <property type="component" value="Unassembled WGS sequence"/>
</dbReference>
<keyword evidence="4 7" id="KW-0812">Transmembrane</keyword>
<evidence type="ECO:0000313" key="8">
    <source>
        <dbReference type="EMBL" id="MBY6274641.1"/>
    </source>
</evidence>
<protein>
    <submittedName>
        <fullName evidence="8">Cytochrome D ubiquinol oxidase subunit II</fullName>
    </submittedName>
</protein>
<comment type="subcellular location">
    <subcellularLocation>
        <location evidence="1">Cell membrane</location>
        <topology evidence="1">Multi-pass membrane protein</topology>
    </subcellularLocation>
</comment>
<dbReference type="PANTHER" id="PTHR43141:SF4">
    <property type="entry name" value="CYTOCHROME BD2 SUBUNIT II"/>
    <property type="match status" value="1"/>
</dbReference>
<organism evidence="8 9">
    <name type="scientific">Symbiobacterium thermophilum</name>
    <dbReference type="NCBI Taxonomy" id="2734"/>
    <lineage>
        <taxon>Bacteria</taxon>
        <taxon>Bacillati</taxon>
        <taxon>Bacillota</taxon>
        <taxon>Clostridia</taxon>
        <taxon>Eubacteriales</taxon>
        <taxon>Symbiobacteriaceae</taxon>
        <taxon>Symbiobacterium</taxon>
    </lineage>
</organism>
<dbReference type="Pfam" id="PF02322">
    <property type="entry name" value="Cyt_bd_oxida_II"/>
    <property type="match status" value="1"/>
</dbReference>
<feature type="transmembrane region" description="Helical" evidence="7">
    <location>
        <begin position="280"/>
        <end position="297"/>
    </location>
</feature>
<dbReference type="EMBL" id="PIUK01000001">
    <property type="protein sequence ID" value="MBY6274641.1"/>
    <property type="molecule type" value="Genomic_DNA"/>
</dbReference>
<sequence>MTKGGGHAMEPWLGLDPVAGVAGVMLLALMAYAVLGGADFGGGIWDLLATGPRREQHRQAIAKAMGPVWEANHVWLIFVIVILFTVFPTGYRALGIAFFGLFHLVLVGIVLRGAAFAFRAGASVDSRQWRVWSPVFGGASAVTPFLLGLAAAAVSGGGIRVGAGGVVQVDPGRTWFSPVSVMMGFLTVAMCAYLAAVFLTVETRGDLQEDFRRRALGSGVVLALLAAALLPLLPTGMPQLWAPFSQPRAGPLLLAGAALAVLSAAAIYTRRYLVARVSAVGQVILLLTGWALGQWPYLIYPDVTFHGAAASGPSARFVLQTLPFGLLVLLPSLWLLFRVFKTAVR</sequence>
<evidence type="ECO:0000256" key="4">
    <source>
        <dbReference type="ARBA" id="ARBA00022692"/>
    </source>
</evidence>
<keyword evidence="5 7" id="KW-1133">Transmembrane helix</keyword>
<evidence type="ECO:0000256" key="3">
    <source>
        <dbReference type="ARBA" id="ARBA00022475"/>
    </source>
</evidence>
<comment type="similarity">
    <text evidence="2">Belongs to the cytochrome ubiquinol oxidase subunit 2 family.</text>
</comment>
<dbReference type="InterPro" id="IPR003317">
    <property type="entry name" value="Cyt-d_oxidase_su2"/>
</dbReference>